<dbReference type="CDD" id="cd00130">
    <property type="entry name" value="PAS"/>
    <property type="match status" value="3"/>
</dbReference>
<dbReference type="FunFam" id="3.30.450.20:FF:000099">
    <property type="entry name" value="Sensory box sensor histidine kinase"/>
    <property type="match status" value="1"/>
</dbReference>
<evidence type="ECO:0000313" key="23">
    <source>
        <dbReference type="EMBL" id="MBS3847657.1"/>
    </source>
</evidence>
<keyword evidence="20" id="KW-0812">Transmembrane</keyword>
<feature type="domain" description="PAC" evidence="22">
    <location>
        <begin position="391"/>
        <end position="443"/>
    </location>
</feature>
<keyword evidence="8" id="KW-0285">Flavoprotein</keyword>
<comment type="subcellular location">
    <subcellularLocation>
        <location evidence="2">Membrane</location>
    </subcellularLocation>
</comment>
<dbReference type="InterPro" id="IPR013655">
    <property type="entry name" value="PAS_fold_3"/>
</dbReference>
<keyword evidence="13" id="KW-0418">Kinase</keyword>
<dbReference type="PROSITE" id="PS50113">
    <property type="entry name" value="PAC"/>
    <property type="match status" value="3"/>
</dbReference>
<dbReference type="Pfam" id="PF08447">
    <property type="entry name" value="PAS_3"/>
    <property type="match status" value="3"/>
</dbReference>
<evidence type="ECO:0000256" key="1">
    <source>
        <dbReference type="ARBA" id="ARBA00000085"/>
    </source>
</evidence>
<evidence type="ECO:0000256" key="7">
    <source>
        <dbReference type="ARBA" id="ARBA00022606"/>
    </source>
</evidence>
<keyword evidence="10" id="KW-0808">Transferase</keyword>
<evidence type="ECO:0000256" key="14">
    <source>
        <dbReference type="ARBA" id="ARBA00022840"/>
    </source>
</evidence>
<evidence type="ECO:0000256" key="2">
    <source>
        <dbReference type="ARBA" id="ARBA00004370"/>
    </source>
</evidence>
<evidence type="ECO:0000256" key="4">
    <source>
        <dbReference type="ARBA" id="ARBA00021740"/>
    </source>
</evidence>
<feature type="transmembrane region" description="Helical" evidence="20">
    <location>
        <begin position="17"/>
        <end position="38"/>
    </location>
</feature>
<dbReference type="NCBIfam" id="TIGR00229">
    <property type="entry name" value="sensory_box"/>
    <property type="match status" value="3"/>
</dbReference>
<dbReference type="SMART" id="SM00091">
    <property type="entry name" value="PAS"/>
    <property type="match status" value="3"/>
</dbReference>
<dbReference type="InterPro" id="IPR000014">
    <property type="entry name" value="PAS"/>
</dbReference>
<dbReference type="InterPro" id="IPR011102">
    <property type="entry name" value="Sig_transdc_His_kinase_HWE"/>
</dbReference>
<dbReference type="Gene3D" id="3.30.450.20">
    <property type="entry name" value="PAS domain"/>
    <property type="match status" value="5"/>
</dbReference>
<evidence type="ECO:0000259" key="22">
    <source>
        <dbReference type="PROSITE" id="PS50113"/>
    </source>
</evidence>
<keyword evidence="16" id="KW-0902">Two-component regulatory system</keyword>
<feature type="domain" description="PAC" evidence="22">
    <location>
        <begin position="517"/>
        <end position="569"/>
    </location>
</feature>
<keyword evidence="6" id="KW-0597">Phosphoprotein</keyword>
<keyword evidence="12" id="KW-0547">Nucleotide-binding</keyword>
<evidence type="ECO:0000256" key="20">
    <source>
        <dbReference type="SAM" id="Phobius"/>
    </source>
</evidence>
<dbReference type="AlphaFoldDB" id="A0A942I5A5"/>
<dbReference type="PANTHER" id="PTHR41523">
    <property type="entry name" value="TWO-COMPONENT SYSTEM SENSOR PROTEIN"/>
    <property type="match status" value="1"/>
</dbReference>
<dbReference type="InterPro" id="IPR054327">
    <property type="entry name" value="His-kinase-like_sensor"/>
</dbReference>
<keyword evidence="17" id="KW-0843">Virulence</keyword>
<feature type="domain" description="PAC" evidence="22">
    <location>
        <begin position="643"/>
        <end position="696"/>
    </location>
</feature>
<dbReference type="InterPro" id="IPR029151">
    <property type="entry name" value="Sensor-like_sf"/>
</dbReference>
<accession>A0A942I5A5</accession>
<keyword evidence="18" id="KW-0675">Receptor</keyword>
<dbReference type="EC" id="2.7.13.3" evidence="3"/>
<sequence>MITALDRSGSRLGLHRAATAMVVALVAFIAIGSGYLFWKTYSDAEARIRSQTESGAQVVAANIGWALETAHQLLRRVDDSLGDDIRVPLPEAASKLTEATVALPGEVKVYVVDVDGATPLTTDPDFKPIDVRDREYFSAVANGAPWHTSSLMVSRLNGQQIFTVSKRIERNGVFAGAAILSFSSDLMQAVWDSLDIDDRSTVALFRDDGQLVSRYPLADGPLDLRAHVLFTEYLEEAPSGTYENISAIDGQHRVVGYRRIGSTNLVALASISRDAAFSALNRATFSLLALAIPAGLGLLFAGFWVYRLLQRDRQQLEIEAEFQSVAEAMPNHVWTAKPNGELDWFNSGIYSFSGLKYDDLVGSGWVQIVHPDDLPSVARNWQKALDAGVLYESEFRIREASGRYLWYLVRAVPLRNSKGQVERWIGTNTDINAQKTSTQALAESETRLRLAIDAGQMAVWDLDTESGVITPSAALNQLYGFAEDAMPSTEEYLSRYAPGERERVAQAAADAKDNGENELEVEVRHLWPDGTEKWLLIRAQLSLPDDDKRIVGVVIDITERRSVEEALMRSERRFRLSQQAAGIASLELDIPTGMVLGSDRFWEIWGLERRESIHISALEAIVVPEHSDVRSTEDTRQSGTAQPNVEYRIKRPDTGEIRWLSRHIEFVHDGMGKPIKMYGIMQDITDEKEAQARQQMLTHELEHRIKNILAMVSAIASRTLRNTDLETARVSFTERLQALATAHDILTSTKWTTASIGDVVNATIVPLPGEQIQASGPSVMLQPKAALSLALAINELGTNALKYGALSVPHGQVNIQWSVQNLNGQKMLTWRWAESGGPAVEEPTRNGFGSFLVTRVLGGDFGGTATLGYLPAGVVCELTAPLDNGQVAGMHQ</sequence>
<proteinExistence type="predicted"/>
<feature type="compositionally biased region" description="Basic and acidic residues" evidence="19">
    <location>
        <begin position="627"/>
        <end position="636"/>
    </location>
</feature>
<evidence type="ECO:0000256" key="12">
    <source>
        <dbReference type="ARBA" id="ARBA00022741"/>
    </source>
</evidence>
<evidence type="ECO:0000256" key="18">
    <source>
        <dbReference type="ARBA" id="ARBA00023170"/>
    </source>
</evidence>
<feature type="region of interest" description="Disordered" evidence="19">
    <location>
        <begin position="627"/>
        <end position="646"/>
    </location>
</feature>
<keyword evidence="20" id="KW-0472">Membrane</keyword>
<dbReference type="SMART" id="SM00911">
    <property type="entry name" value="HWE_HK"/>
    <property type="match status" value="1"/>
</dbReference>
<keyword evidence="9" id="KW-0288">FMN</keyword>
<feature type="domain" description="PAS" evidence="21">
    <location>
        <begin position="318"/>
        <end position="388"/>
    </location>
</feature>
<dbReference type="Gene3D" id="2.10.70.100">
    <property type="match status" value="2"/>
</dbReference>
<dbReference type="SUPFAM" id="SSF55785">
    <property type="entry name" value="PYP-like sensor domain (PAS domain)"/>
    <property type="match status" value="3"/>
</dbReference>
<dbReference type="GO" id="GO:0004673">
    <property type="term" value="F:protein histidine kinase activity"/>
    <property type="evidence" value="ECO:0007669"/>
    <property type="project" value="UniProtKB-EC"/>
</dbReference>
<keyword evidence="11" id="KW-0677">Repeat</keyword>
<evidence type="ECO:0000256" key="9">
    <source>
        <dbReference type="ARBA" id="ARBA00022643"/>
    </source>
</evidence>
<dbReference type="CDD" id="cd12915">
    <property type="entry name" value="PDC2_DGC_like"/>
    <property type="match status" value="1"/>
</dbReference>
<feature type="domain" description="PAS" evidence="21">
    <location>
        <begin position="444"/>
        <end position="515"/>
    </location>
</feature>
<evidence type="ECO:0000256" key="6">
    <source>
        <dbReference type="ARBA" id="ARBA00022553"/>
    </source>
</evidence>
<dbReference type="CDD" id="cd12914">
    <property type="entry name" value="PDC1_DGC_like"/>
    <property type="match status" value="1"/>
</dbReference>
<evidence type="ECO:0000256" key="8">
    <source>
        <dbReference type="ARBA" id="ARBA00022630"/>
    </source>
</evidence>
<comment type="catalytic activity">
    <reaction evidence="1">
        <text>ATP + protein L-histidine = ADP + protein N-phospho-L-histidine.</text>
        <dbReference type="EC" id="2.7.13.3"/>
    </reaction>
</comment>
<name>A0A942I5A5_9HYPH</name>
<dbReference type="PANTHER" id="PTHR41523:SF7">
    <property type="entry name" value="HISTIDINE KINASE"/>
    <property type="match status" value="1"/>
</dbReference>
<dbReference type="SMART" id="SM00086">
    <property type="entry name" value="PAC"/>
    <property type="match status" value="3"/>
</dbReference>
<organism evidence="23 24">
    <name type="scientific">Devosia litorisediminis</name>
    <dbReference type="NCBI Taxonomy" id="2829817"/>
    <lineage>
        <taxon>Bacteria</taxon>
        <taxon>Pseudomonadati</taxon>
        <taxon>Pseudomonadota</taxon>
        <taxon>Alphaproteobacteria</taxon>
        <taxon>Hyphomicrobiales</taxon>
        <taxon>Devosiaceae</taxon>
        <taxon>Devosia</taxon>
    </lineage>
</organism>
<dbReference type="PROSITE" id="PS50112">
    <property type="entry name" value="PAS"/>
    <property type="match status" value="2"/>
</dbReference>
<keyword evidence="5" id="KW-0600">Photoreceptor protein</keyword>
<keyword evidence="24" id="KW-1185">Reference proteome</keyword>
<keyword evidence="15" id="KW-0157">Chromophore</keyword>
<dbReference type="RefSeq" id="WP_212657265.1">
    <property type="nucleotide sequence ID" value="NZ_JAGXTP010000001.1"/>
</dbReference>
<keyword evidence="14" id="KW-0067">ATP-binding</keyword>
<dbReference type="InterPro" id="IPR001610">
    <property type="entry name" value="PAC"/>
</dbReference>
<evidence type="ECO:0000256" key="5">
    <source>
        <dbReference type="ARBA" id="ARBA00022543"/>
    </source>
</evidence>
<comment type="caution">
    <text evidence="23">The sequence shown here is derived from an EMBL/GenBank/DDBJ whole genome shotgun (WGS) entry which is preliminary data.</text>
</comment>
<dbReference type="Pfam" id="PF07536">
    <property type="entry name" value="HWE_HK"/>
    <property type="match status" value="1"/>
</dbReference>
<keyword evidence="20" id="KW-1133">Transmembrane helix</keyword>
<evidence type="ECO:0000256" key="11">
    <source>
        <dbReference type="ARBA" id="ARBA00022737"/>
    </source>
</evidence>
<evidence type="ECO:0000259" key="21">
    <source>
        <dbReference type="PROSITE" id="PS50112"/>
    </source>
</evidence>
<keyword evidence="7" id="KW-0716">Sensory transduction</keyword>
<evidence type="ECO:0000256" key="13">
    <source>
        <dbReference type="ARBA" id="ARBA00022777"/>
    </source>
</evidence>
<dbReference type="Proteomes" id="UP000678281">
    <property type="component" value="Unassembled WGS sequence"/>
</dbReference>
<dbReference type="GO" id="GO:0016020">
    <property type="term" value="C:membrane"/>
    <property type="evidence" value="ECO:0007669"/>
    <property type="project" value="UniProtKB-SubCell"/>
</dbReference>
<dbReference type="SUPFAM" id="SSF103190">
    <property type="entry name" value="Sensory domain-like"/>
    <property type="match status" value="1"/>
</dbReference>
<evidence type="ECO:0000256" key="15">
    <source>
        <dbReference type="ARBA" id="ARBA00022991"/>
    </source>
</evidence>
<evidence type="ECO:0000256" key="19">
    <source>
        <dbReference type="SAM" id="MobiDB-lite"/>
    </source>
</evidence>
<dbReference type="EMBL" id="JAGXTP010000001">
    <property type="protein sequence ID" value="MBS3847657.1"/>
    <property type="molecule type" value="Genomic_DNA"/>
</dbReference>
<evidence type="ECO:0000313" key="24">
    <source>
        <dbReference type="Proteomes" id="UP000678281"/>
    </source>
</evidence>
<evidence type="ECO:0000256" key="17">
    <source>
        <dbReference type="ARBA" id="ARBA00023026"/>
    </source>
</evidence>
<dbReference type="GO" id="GO:0000160">
    <property type="term" value="P:phosphorelay signal transduction system"/>
    <property type="evidence" value="ECO:0007669"/>
    <property type="project" value="UniProtKB-KW"/>
</dbReference>
<dbReference type="GO" id="GO:0005524">
    <property type="term" value="F:ATP binding"/>
    <property type="evidence" value="ECO:0007669"/>
    <property type="project" value="UniProtKB-KW"/>
</dbReference>
<dbReference type="GO" id="GO:0009881">
    <property type="term" value="F:photoreceptor activity"/>
    <property type="evidence" value="ECO:0007669"/>
    <property type="project" value="UniProtKB-KW"/>
</dbReference>
<dbReference type="InterPro" id="IPR000700">
    <property type="entry name" value="PAS-assoc_C"/>
</dbReference>
<reference evidence="23" key="1">
    <citation type="submission" date="2021-04" db="EMBL/GenBank/DDBJ databases">
        <title>Devosia litorisediminis sp. nov., isolated from a sand dune.</title>
        <authorList>
            <person name="Park S."/>
            <person name="Yoon J.-H."/>
        </authorList>
    </citation>
    <scope>NUCLEOTIDE SEQUENCE</scope>
    <source>
        <strain evidence="23">BSSL-BM10</strain>
    </source>
</reference>
<dbReference type="InterPro" id="IPR035965">
    <property type="entry name" value="PAS-like_dom_sf"/>
</dbReference>
<gene>
    <name evidence="23" type="ORF">KD146_02995</name>
</gene>
<evidence type="ECO:0000256" key="3">
    <source>
        <dbReference type="ARBA" id="ARBA00012438"/>
    </source>
</evidence>
<dbReference type="Pfam" id="PF22588">
    <property type="entry name" value="dCache_1_like"/>
    <property type="match status" value="1"/>
</dbReference>
<feature type="transmembrane region" description="Helical" evidence="20">
    <location>
        <begin position="283"/>
        <end position="306"/>
    </location>
</feature>
<evidence type="ECO:0000256" key="10">
    <source>
        <dbReference type="ARBA" id="ARBA00022679"/>
    </source>
</evidence>
<protein>
    <recommendedName>
        <fullName evidence="4">Blue-light-activated histidine kinase</fullName>
        <ecNumber evidence="3">2.7.13.3</ecNumber>
    </recommendedName>
</protein>
<evidence type="ECO:0000256" key="16">
    <source>
        <dbReference type="ARBA" id="ARBA00023012"/>
    </source>
</evidence>